<dbReference type="OrthoDB" id="10550510at2759"/>
<comment type="caution">
    <text evidence="2">The sequence shown here is derived from an EMBL/GenBank/DDBJ whole genome shotgun (WGS) entry which is preliminary data.</text>
</comment>
<feature type="compositionally biased region" description="Basic and acidic residues" evidence="1">
    <location>
        <begin position="28"/>
        <end position="38"/>
    </location>
</feature>
<feature type="region of interest" description="Disordered" evidence="1">
    <location>
        <begin position="1"/>
        <end position="61"/>
    </location>
</feature>
<gene>
    <name evidence="2" type="ORF">PACLA_8A080942</name>
</gene>
<evidence type="ECO:0000256" key="1">
    <source>
        <dbReference type="SAM" id="MobiDB-lite"/>
    </source>
</evidence>
<feature type="region of interest" description="Disordered" evidence="1">
    <location>
        <begin position="275"/>
        <end position="303"/>
    </location>
</feature>
<proteinExistence type="predicted"/>
<dbReference type="Proteomes" id="UP001152795">
    <property type="component" value="Unassembled WGS sequence"/>
</dbReference>
<protein>
    <submittedName>
        <fullName evidence="2">Uncharacterized protein</fullName>
    </submittedName>
</protein>
<keyword evidence="3" id="KW-1185">Reference proteome</keyword>
<name>A0A7D9HM58_PARCT</name>
<feature type="compositionally biased region" description="Polar residues" evidence="1">
    <location>
        <begin position="1"/>
        <end position="26"/>
    </location>
</feature>
<sequence length="303" mass="33598">MNDQTGMLSNQINPEVSDDQTGSASVKRTAEVSADSKGEAIIPSKRPRGPNTFDESAEENDVETVVIDDKFTSPNSRWEAREELSTFLGTTNKRMNKFDRKTLVKSYPRPDVDEVYTPAMDDFLKPFIQGIMAPDKPHKDLQDNILDMFGPLCTIYENLLAMLDSIGSDGIIQMDKTSVNSFLSCVKHALLLVGDASAGISVTRRELVLKKINPLMASMAQEHFPDAKRQLFGPGFEQRLKTQSETADTIAKASKVATAGSVKPFFRGMAFRGRPTSRGGRQFQSTRPFRPFFQRGGVSEGFQ</sequence>
<evidence type="ECO:0000313" key="3">
    <source>
        <dbReference type="Proteomes" id="UP001152795"/>
    </source>
</evidence>
<organism evidence="2 3">
    <name type="scientific">Paramuricea clavata</name>
    <name type="common">Red gorgonian</name>
    <name type="synonym">Violescent sea-whip</name>
    <dbReference type="NCBI Taxonomy" id="317549"/>
    <lineage>
        <taxon>Eukaryota</taxon>
        <taxon>Metazoa</taxon>
        <taxon>Cnidaria</taxon>
        <taxon>Anthozoa</taxon>
        <taxon>Octocorallia</taxon>
        <taxon>Malacalcyonacea</taxon>
        <taxon>Plexauridae</taxon>
        <taxon>Paramuricea</taxon>
    </lineage>
</organism>
<dbReference type="EMBL" id="CACRXK020000940">
    <property type="protein sequence ID" value="CAB3985926.1"/>
    <property type="molecule type" value="Genomic_DNA"/>
</dbReference>
<dbReference type="AlphaFoldDB" id="A0A7D9HM58"/>
<evidence type="ECO:0000313" key="2">
    <source>
        <dbReference type="EMBL" id="CAB3985926.1"/>
    </source>
</evidence>
<accession>A0A7D9HM58</accession>
<reference evidence="2" key="1">
    <citation type="submission" date="2020-04" db="EMBL/GenBank/DDBJ databases">
        <authorList>
            <person name="Alioto T."/>
            <person name="Alioto T."/>
            <person name="Gomez Garrido J."/>
        </authorList>
    </citation>
    <scope>NUCLEOTIDE SEQUENCE</scope>
    <source>
        <strain evidence="2">A484AB</strain>
    </source>
</reference>